<dbReference type="EMBL" id="HG996474">
    <property type="protein sequence ID" value="CAG1836164.1"/>
    <property type="molecule type" value="Genomic_DNA"/>
</dbReference>
<feature type="signal peptide" evidence="7">
    <location>
        <begin position="1"/>
        <end position="30"/>
    </location>
</feature>
<evidence type="ECO:0000256" key="2">
    <source>
        <dbReference type="ARBA" id="ARBA00022692"/>
    </source>
</evidence>
<dbReference type="PANTHER" id="PTHR48063:SF112">
    <property type="entry name" value="RECEPTOR LIKE PROTEIN 30-LIKE"/>
    <property type="match status" value="1"/>
</dbReference>
<keyword evidence="4" id="KW-1133">Transmembrane helix</keyword>
<dbReference type="InterPro" id="IPR046956">
    <property type="entry name" value="RLP23-like"/>
</dbReference>
<evidence type="ECO:0000256" key="5">
    <source>
        <dbReference type="ARBA" id="ARBA00023136"/>
    </source>
</evidence>
<dbReference type="InterPro" id="IPR032675">
    <property type="entry name" value="LRR_dom_sf"/>
</dbReference>
<keyword evidence="3 7" id="KW-0732">Signal</keyword>
<keyword evidence="10" id="KW-1185">Reference proteome</keyword>
<keyword evidence="5" id="KW-0472">Membrane</keyword>
<dbReference type="Gene3D" id="3.80.10.10">
    <property type="entry name" value="Ribonuclease Inhibitor"/>
    <property type="match status" value="2"/>
</dbReference>
<dbReference type="InterPro" id="IPR001611">
    <property type="entry name" value="Leu-rich_rpt"/>
</dbReference>
<organism evidence="9 10">
    <name type="scientific">Musa acuminata subsp. malaccensis</name>
    <name type="common">Wild banana</name>
    <name type="synonym">Musa malaccensis</name>
    <dbReference type="NCBI Taxonomy" id="214687"/>
    <lineage>
        <taxon>Eukaryota</taxon>
        <taxon>Viridiplantae</taxon>
        <taxon>Streptophyta</taxon>
        <taxon>Embryophyta</taxon>
        <taxon>Tracheophyta</taxon>
        <taxon>Spermatophyta</taxon>
        <taxon>Magnoliopsida</taxon>
        <taxon>Liliopsida</taxon>
        <taxon>Zingiberales</taxon>
        <taxon>Musaceae</taxon>
        <taxon>Musa</taxon>
    </lineage>
</organism>
<evidence type="ECO:0000256" key="1">
    <source>
        <dbReference type="ARBA" id="ARBA00004479"/>
    </source>
</evidence>
<evidence type="ECO:0000313" key="10">
    <source>
        <dbReference type="Proteomes" id="UP000012960"/>
    </source>
</evidence>
<keyword evidence="2" id="KW-0812">Transmembrane</keyword>
<dbReference type="EnsemblPlants" id="Ma09_t22700.1">
    <property type="protein sequence ID" value="Ma09_p22700.1"/>
    <property type="gene ID" value="Ma09_g22700"/>
</dbReference>
<gene>
    <name evidence="8" type="ORF">GSMUA_241330.1</name>
</gene>
<dbReference type="InParanoid" id="A0A804KMK8"/>
<dbReference type="SUPFAM" id="SSF52058">
    <property type="entry name" value="L domain-like"/>
    <property type="match status" value="1"/>
</dbReference>
<protein>
    <submittedName>
        <fullName evidence="8">(wild Malaysian banana) hypothetical protein</fullName>
    </submittedName>
</protein>
<evidence type="ECO:0000313" key="9">
    <source>
        <dbReference type="EnsemblPlants" id="Ma09_p22700.1"/>
    </source>
</evidence>
<evidence type="ECO:0000313" key="8">
    <source>
        <dbReference type="EMBL" id="CAG1836164.1"/>
    </source>
</evidence>
<accession>A0A804KMK8</accession>
<reference evidence="9" key="2">
    <citation type="submission" date="2021-05" db="UniProtKB">
        <authorList>
            <consortium name="EnsemblPlants"/>
        </authorList>
    </citation>
    <scope>IDENTIFICATION</scope>
    <source>
        <strain evidence="9">subsp. malaccensis</strain>
    </source>
</reference>
<dbReference type="Proteomes" id="UP000012960">
    <property type="component" value="Unplaced"/>
</dbReference>
<sequence>MAFCFIKRSMLKSLLLHLEVASCFQNSSNASVLRWLTNASSLAHIGNLQSLQVLHLSRNSVTGQLPETIGKLDLLQFLDISDQPLIRADAEVFRLDLSSNSLEGDITEAHFSQLLQLGIFGHISTAPSNWLPPFDASFIDMSFCHIGTRFPTWIRSQTNLRSLQLSGVGLTGKVPAWFSDMSTGIQYLSSSDNHSTGNIPSSFCTLTFLSYSSLILQQLVRKHCNKQSMVHVK</sequence>
<evidence type="ECO:0000256" key="7">
    <source>
        <dbReference type="SAM" id="SignalP"/>
    </source>
</evidence>
<evidence type="ECO:0000256" key="4">
    <source>
        <dbReference type="ARBA" id="ARBA00022989"/>
    </source>
</evidence>
<dbReference type="Gramene" id="Ma09_t22700.1">
    <property type="protein sequence ID" value="Ma09_p22700.1"/>
    <property type="gene ID" value="Ma09_g22700"/>
</dbReference>
<evidence type="ECO:0000256" key="3">
    <source>
        <dbReference type="ARBA" id="ARBA00022729"/>
    </source>
</evidence>
<comment type="subcellular location">
    <subcellularLocation>
        <location evidence="1">Membrane</location>
        <topology evidence="1">Single-pass type I membrane protein</topology>
    </subcellularLocation>
</comment>
<keyword evidence="6" id="KW-0325">Glycoprotein</keyword>
<evidence type="ECO:0000256" key="6">
    <source>
        <dbReference type="ARBA" id="ARBA00023180"/>
    </source>
</evidence>
<reference evidence="8" key="1">
    <citation type="submission" date="2021-03" db="EMBL/GenBank/DDBJ databases">
        <authorList>
            <consortium name="Genoscope - CEA"/>
            <person name="William W."/>
        </authorList>
    </citation>
    <scope>NUCLEOTIDE SEQUENCE</scope>
    <source>
        <strain evidence="8">Doubled-haploid Pahang</strain>
    </source>
</reference>
<dbReference type="AlphaFoldDB" id="A0A804KMK8"/>
<dbReference type="Pfam" id="PF00560">
    <property type="entry name" value="LRR_1"/>
    <property type="match status" value="2"/>
</dbReference>
<dbReference type="PANTHER" id="PTHR48063">
    <property type="entry name" value="LRR RECEPTOR-LIKE KINASE"/>
    <property type="match status" value="1"/>
</dbReference>
<proteinExistence type="predicted"/>
<name>A0A804KMK8_MUSAM</name>
<dbReference type="GO" id="GO:0016020">
    <property type="term" value="C:membrane"/>
    <property type="evidence" value="ECO:0007669"/>
    <property type="project" value="UniProtKB-SubCell"/>
</dbReference>
<feature type="chain" id="PRO_5036407916" evidence="7">
    <location>
        <begin position="31"/>
        <end position="233"/>
    </location>
</feature>